<keyword evidence="3" id="KW-0479">Metal-binding</keyword>
<dbReference type="Pfam" id="PF26200">
    <property type="entry name" value="Rcat_RNF216"/>
    <property type="match status" value="1"/>
</dbReference>
<keyword evidence="5" id="KW-0863">Zinc-finger</keyword>
<dbReference type="InterPro" id="IPR013083">
    <property type="entry name" value="Znf_RING/FYVE/PHD"/>
</dbReference>
<protein>
    <recommendedName>
        <fullName evidence="9">RING-type domain-containing protein</fullName>
    </recommendedName>
</protein>
<dbReference type="PROSITE" id="PS51873">
    <property type="entry name" value="TRIAD"/>
    <property type="match status" value="1"/>
</dbReference>
<proteinExistence type="predicted"/>
<keyword evidence="6" id="KW-0833">Ubl conjugation pathway</keyword>
<dbReference type="AlphaFoldDB" id="A0A8J2X0I0"/>
<feature type="domain" description="RING-type" evidence="9">
    <location>
        <begin position="84"/>
        <end position="297"/>
    </location>
</feature>
<keyword evidence="7" id="KW-0862">Zinc</keyword>
<dbReference type="Gene3D" id="3.30.40.10">
    <property type="entry name" value="Zinc/RING finger domain, C3HC4 (zinc finger)"/>
    <property type="match status" value="1"/>
</dbReference>
<dbReference type="InterPro" id="IPR044066">
    <property type="entry name" value="TRIAD_supradom"/>
</dbReference>
<dbReference type="GO" id="GO:0016740">
    <property type="term" value="F:transferase activity"/>
    <property type="evidence" value="ECO:0007669"/>
    <property type="project" value="UniProtKB-KW"/>
</dbReference>
<evidence type="ECO:0000256" key="2">
    <source>
        <dbReference type="ARBA" id="ARBA00022679"/>
    </source>
</evidence>
<feature type="region of interest" description="Disordered" evidence="8">
    <location>
        <begin position="1"/>
        <end position="63"/>
    </location>
</feature>
<evidence type="ECO:0000256" key="6">
    <source>
        <dbReference type="ARBA" id="ARBA00022786"/>
    </source>
</evidence>
<comment type="caution">
    <text evidence="10">The sequence shown here is derived from an EMBL/GenBank/DDBJ whole genome shotgun (WGS) entry which is preliminary data.</text>
</comment>
<dbReference type="PANTHER" id="PTHR22770">
    <property type="entry name" value="UBIQUITIN CONJUGATING ENZYME 7 INTERACTING PROTEIN-RELATED"/>
    <property type="match status" value="1"/>
</dbReference>
<evidence type="ECO:0000313" key="11">
    <source>
        <dbReference type="Proteomes" id="UP000789595"/>
    </source>
</evidence>
<name>A0A8J2X0I0_9STRA</name>
<evidence type="ECO:0000256" key="1">
    <source>
        <dbReference type="ARBA" id="ARBA00004906"/>
    </source>
</evidence>
<dbReference type="GO" id="GO:0008270">
    <property type="term" value="F:zinc ion binding"/>
    <property type="evidence" value="ECO:0007669"/>
    <property type="project" value="UniProtKB-KW"/>
</dbReference>
<dbReference type="EMBL" id="CAKKNE010000002">
    <property type="protein sequence ID" value="CAH0369326.1"/>
    <property type="molecule type" value="Genomic_DNA"/>
</dbReference>
<comment type="pathway">
    <text evidence="1">Protein modification; protein ubiquitination.</text>
</comment>
<dbReference type="SUPFAM" id="SSF57850">
    <property type="entry name" value="RING/U-box"/>
    <property type="match status" value="1"/>
</dbReference>
<evidence type="ECO:0000256" key="5">
    <source>
        <dbReference type="ARBA" id="ARBA00022771"/>
    </source>
</evidence>
<reference evidence="10" key="1">
    <citation type="submission" date="2021-11" db="EMBL/GenBank/DDBJ databases">
        <authorList>
            <consortium name="Genoscope - CEA"/>
            <person name="William W."/>
        </authorList>
    </citation>
    <scope>NUCLEOTIDE SEQUENCE</scope>
</reference>
<evidence type="ECO:0000256" key="3">
    <source>
        <dbReference type="ARBA" id="ARBA00022723"/>
    </source>
</evidence>
<keyword evidence="11" id="KW-1185">Reference proteome</keyword>
<keyword evidence="2" id="KW-0808">Transferase</keyword>
<sequence length="343" mass="36587">MAVTTTPEMLPAAPQCTPGAARTPLAPCNDALPSTTKPSPLPDQAALAPRPPAVAQTPLPRASDAVVATPRLPARTPLPPPPPPEVECQCCYDTVPVTQTVTCAARAAHTVCEGCVRHLVQARIGEGSAKPLTCLAGGAGCKAPLPHKAVAQALASPVRRQRDAIVARAELMRANIEGLQSCPFCPYSCVKPALFTDAPEVFQCEHPACGKRSCTRCKGEVLPFKPHACPESEETDALTDAVIRDCPRCATRFYKDAGCNKMRCPTCAAESCYVCRKLITDKVPYLHFCFCDCNVSRRGHITRRGATARERCRLCGKCSLWHADAAQPALEDTGKRSCACVVS</sequence>
<evidence type="ECO:0000259" key="9">
    <source>
        <dbReference type="PROSITE" id="PS51873"/>
    </source>
</evidence>
<evidence type="ECO:0000256" key="8">
    <source>
        <dbReference type="SAM" id="MobiDB-lite"/>
    </source>
</evidence>
<evidence type="ECO:0000256" key="4">
    <source>
        <dbReference type="ARBA" id="ARBA00022737"/>
    </source>
</evidence>
<dbReference type="InterPro" id="IPR047544">
    <property type="entry name" value="RING-HC_RBR_RNF216"/>
</dbReference>
<accession>A0A8J2X0I0</accession>
<dbReference type="OrthoDB" id="10009520at2759"/>
<evidence type="ECO:0000256" key="7">
    <source>
        <dbReference type="ARBA" id="ARBA00022833"/>
    </source>
</evidence>
<dbReference type="Pfam" id="PF26191">
    <property type="entry name" value="RING-HC_RBR_RNF216"/>
    <property type="match status" value="1"/>
</dbReference>
<evidence type="ECO:0000313" key="10">
    <source>
        <dbReference type="EMBL" id="CAH0369326.1"/>
    </source>
</evidence>
<organism evidence="10 11">
    <name type="scientific">Pelagomonas calceolata</name>
    <dbReference type="NCBI Taxonomy" id="35677"/>
    <lineage>
        <taxon>Eukaryota</taxon>
        <taxon>Sar</taxon>
        <taxon>Stramenopiles</taxon>
        <taxon>Ochrophyta</taxon>
        <taxon>Pelagophyceae</taxon>
        <taxon>Pelagomonadales</taxon>
        <taxon>Pelagomonadaceae</taxon>
        <taxon>Pelagomonas</taxon>
    </lineage>
</organism>
<dbReference type="InterPro" id="IPR051628">
    <property type="entry name" value="LUBAC_E3_Ligases"/>
</dbReference>
<dbReference type="Gene3D" id="1.20.120.1750">
    <property type="match status" value="1"/>
</dbReference>
<gene>
    <name evidence="10" type="ORF">PECAL_2P24460</name>
</gene>
<dbReference type="Proteomes" id="UP000789595">
    <property type="component" value="Unassembled WGS sequence"/>
</dbReference>
<keyword evidence="4" id="KW-0677">Repeat</keyword>
<dbReference type="PANTHER" id="PTHR22770:SF47">
    <property type="entry name" value="E3 UBIQUITIN-PROTEIN LIGASE RNF216"/>
    <property type="match status" value="1"/>
</dbReference>